<dbReference type="SUPFAM" id="SSF48403">
    <property type="entry name" value="Ankyrin repeat"/>
    <property type="match status" value="1"/>
</dbReference>
<feature type="transmembrane region" description="Helical" evidence="1">
    <location>
        <begin position="117"/>
        <end position="139"/>
    </location>
</feature>
<dbReference type="GeneID" id="94842557"/>
<organism evidence="3 4">
    <name type="scientific">Tritrichomonas foetus</name>
    <dbReference type="NCBI Taxonomy" id="1144522"/>
    <lineage>
        <taxon>Eukaryota</taxon>
        <taxon>Metamonada</taxon>
        <taxon>Parabasalia</taxon>
        <taxon>Tritrichomonadida</taxon>
        <taxon>Tritrichomonadidae</taxon>
        <taxon>Tritrichomonas</taxon>
    </lineage>
</organism>
<comment type="caution">
    <text evidence="3">The sequence shown here is derived from an EMBL/GenBank/DDBJ whole genome shotgun (WGS) entry which is preliminary data.</text>
</comment>
<evidence type="ECO:0000313" key="3">
    <source>
        <dbReference type="EMBL" id="OHT01739.1"/>
    </source>
</evidence>
<accession>A0A1J4JRT0</accession>
<dbReference type="Proteomes" id="UP000179807">
    <property type="component" value="Unassembled WGS sequence"/>
</dbReference>
<keyword evidence="1" id="KW-0812">Transmembrane</keyword>
<feature type="domain" description="DUF3447" evidence="2">
    <location>
        <begin position="21"/>
        <end position="96"/>
    </location>
</feature>
<dbReference type="EMBL" id="MLAK01000896">
    <property type="protein sequence ID" value="OHT01739.1"/>
    <property type="molecule type" value="Genomic_DNA"/>
</dbReference>
<keyword evidence="4" id="KW-1185">Reference proteome</keyword>
<dbReference type="RefSeq" id="XP_068354875.1">
    <property type="nucleotide sequence ID" value="XM_068507853.1"/>
</dbReference>
<keyword evidence="1" id="KW-0472">Membrane</keyword>
<reference evidence="3" key="1">
    <citation type="submission" date="2016-10" db="EMBL/GenBank/DDBJ databases">
        <authorList>
            <person name="Benchimol M."/>
            <person name="Almeida L.G."/>
            <person name="Vasconcelos A.T."/>
            <person name="Perreira-Neves A."/>
            <person name="Rosa I.A."/>
            <person name="Tasca T."/>
            <person name="Bogo M.R."/>
            <person name="de Souza W."/>
        </authorList>
    </citation>
    <scope>NUCLEOTIDE SEQUENCE [LARGE SCALE GENOMIC DNA]</scope>
    <source>
        <strain evidence="3">K</strain>
    </source>
</reference>
<protein>
    <recommendedName>
        <fullName evidence="2">DUF3447 domain-containing protein</fullName>
    </recommendedName>
</protein>
<name>A0A1J4JRT0_9EUKA</name>
<dbReference type="Pfam" id="PF11929">
    <property type="entry name" value="DUF3447"/>
    <property type="match status" value="1"/>
</dbReference>
<dbReference type="InterPro" id="IPR036770">
    <property type="entry name" value="Ankyrin_rpt-contain_sf"/>
</dbReference>
<dbReference type="AlphaFoldDB" id="A0A1J4JRT0"/>
<dbReference type="PANTHER" id="PTHR24159:SF5">
    <property type="entry name" value="ANK_REP_REGION DOMAIN-CONTAINING PROTEIN"/>
    <property type="match status" value="1"/>
</dbReference>
<sequence length="170" mass="19821">MIEYAAFYGSINIFKFLWLNNVQINTRIPNVAIAGGNYEIIHLIESKKTLNFDGCLDTAVKFHRNDLFTYLYETYDHQICDTTPFVCIEYYNIFAFSNILSYVVENYNNLKCLVLKLIYGVYFNSFINIFLSMVLHGNYEMIKLLLQSKSNIDINMPDTILSISLIFLLI</sequence>
<evidence type="ECO:0000313" key="4">
    <source>
        <dbReference type="Proteomes" id="UP000179807"/>
    </source>
</evidence>
<proteinExistence type="predicted"/>
<dbReference type="PANTHER" id="PTHR24159">
    <property type="match status" value="1"/>
</dbReference>
<dbReference type="VEuPathDB" id="TrichDB:TRFO_31292"/>
<gene>
    <name evidence="3" type="ORF">TRFO_31292</name>
</gene>
<dbReference type="OrthoDB" id="10607379at2759"/>
<keyword evidence="1" id="KW-1133">Transmembrane helix</keyword>
<dbReference type="InterPro" id="IPR020683">
    <property type="entry name" value="DUF3447"/>
</dbReference>
<evidence type="ECO:0000256" key="1">
    <source>
        <dbReference type="SAM" id="Phobius"/>
    </source>
</evidence>
<evidence type="ECO:0000259" key="2">
    <source>
        <dbReference type="Pfam" id="PF11929"/>
    </source>
</evidence>